<sequence length="123" mass="13894">MGRVCGQGMPGKRQEVRMTTHLRWTNTEMPQLAVQSIRPALSSNKTFVSSSSPRPSPYPSWLFWSSLDDDHLLGSNVCIEGAEAVVSIHECNLRLGIHIPLIYINIARKPSRLEYTKPRHPSR</sequence>
<comment type="caution">
    <text evidence="1">The sequence shown here is derived from an EMBL/GenBank/DDBJ whole genome shotgun (WGS) entry which is preliminary data.</text>
</comment>
<reference evidence="1" key="1">
    <citation type="journal article" date="2023" name="G3 (Bethesda)">
        <title>A reference genome for the long-term kleptoplast-retaining sea slug Elysia crispata morphotype clarki.</title>
        <authorList>
            <person name="Eastman K.E."/>
            <person name="Pendleton A.L."/>
            <person name="Shaikh M.A."/>
            <person name="Suttiyut T."/>
            <person name="Ogas R."/>
            <person name="Tomko P."/>
            <person name="Gavelis G."/>
            <person name="Widhalm J.R."/>
            <person name="Wisecaver J.H."/>
        </authorList>
    </citation>
    <scope>NUCLEOTIDE SEQUENCE</scope>
    <source>
        <strain evidence="1">ECLA1</strain>
    </source>
</reference>
<dbReference type="AlphaFoldDB" id="A0AAE1AJQ3"/>
<evidence type="ECO:0000313" key="1">
    <source>
        <dbReference type="EMBL" id="KAK3788481.1"/>
    </source>
</evidence>
<proteinExistence type="predicted"/>
<organism evidence="1 2">
    <name type="scientific">Elysia crispata</name>
    <name type="common">lettuce slug</name>
    <dbReference type="NCBI Taxonomy" id="231223"/>
    <lineage>
        <taxon>Eukaryota</taxon>
        <taxon>Metazoa</taxon>
        <taxon>Spiralia</taxon>
        <taxon>Lophotrochozoa</taxon>
        <taxon>Mollusca</taxon>
        <taxon>Gastropoda</taxon>
        <taxon>Heterobranchia</taxon>
        <taxon>Euthyneura</taxon>
        <taxon>Panpulmonata</taxon>
        <taxon>Sacoglossa</taxon>
        <taxon>Placobranchoidea</taxon>
        <taxon>Plakobranchidae</taxon>
        <taxon>Elysia</taxon>
    </lineage>
</organism>
<evidence type="ECO:0000313" key="2">
    <source>
        <dbReference type="Proteomes" id="UP001283361"/>
    </source>
</evidence>
<dbReference type="EMBL" id="JAWDGP010001758">
    <property type="protein sequence ID" value="KAK3788481.1"/>
    <property type="molecule type" value="Genomic_DNA"/>
</dbReference>
<protein>
    <submittedName>
        <fullName evidence="1">Uncharacterized protein</fullName>
    </submittedName>
</protein>
<keyword evidence="2" id="KW-1185">Reference proteome</keyword>
<dbReference type="Proteomes" id="UP001283361">
    <property type="component" value="Unassembled WGS sequence"/>
</dbReference>
<name>A0AAE1AJQ3_9GAST</name>
<accession>A0AAE1AJQ3</accession>
<gene>
    <name evidence="1" type="ORF">RRG08_004776</name>
</gene>